<dbReference type="SUPFAM" id="SSF81296">
    <property type="entry name" value="E set domains"/>
    <property type="match status" value="1"/>
</dbReference>
<dbReference type="AlphaFoldDB" id="A0A1X7H9V6"/>
<gene>
    <name evidence="3" type="ORF">SAMN05661091_2180</name>
</gene>
<dbReference type="InterPro" id="IPR017853">
    <property type="entry name" value="GH"/>
</dbReference>
<feature type="domain" description="Glycosyl hydrolase family 13 catalytic" evidence="2">
    <location>
        <begin position="135"/>
        <end position="556"/>
    </location>
</feature>
<dbReference type="Gene3D" id="2.60.40.10">
    <property type="entry name" value="Immunoglobulins"/>
    <property type="match status" value="1"/>
</dbReference>
<dbReference type="InterPro" id="IPR013783">
    <property type="entry name" value="Ig-like_fold"/>
</dbReference>
<comment type="similarity">
    <text evidence="1">Belongs to the glycosyl hydrolase 13 family.</text>
</comment>
<evidence type="ECO:0000256" key="1">
    <source>
        <dbReference type="ARBA" id="ARBA00008061"/>
    </source>
</evidence>
<dbReference type="Pfam" id="PF00128">
    <property type="entry name" value="Alpha-amylase"/>
    <property type="match status" value="1"/>
</dbReference>
<protein>
    <submittedName>
        <fullName evidence="3">Pullulanase</fullName>
    </submittedName>
</protein>
<dbReference type="InterPro" id="IPR006047">
    <property type="entry name" value="GH13_cat_dom"/>
</dbReference>
<keyword evidence="4" id="KW-1185">Reference proteome</keyword>
<evidence type="ECO:0000259" key="2">
    <source>
        <dbReference type="SMART" id="SM00642"/>
    </source>
</evidence>
<dbReference type="Proteomes" id="UP000192940">
    <property type="component" value="Chromosome I"/>
</dbReference>
<dbReference type="Gene3D" id="2.60.40.1180">
    <property type="entry name" value="Golgi alpha-mannosidase II"/>
    <property type="match status" value="1"/>
</dbReference>
<dbReference type="InterPro" id="IPR049117">
    <property type="entry name" value="pulA_all-beta"/>
</dbReference>
<dbReference type="STRING" id="1313296.SAMN05661091_2180"/>
<dbReference type="SUPFAM" id="SSF51445">
    <property type="entry name" value="(Trans)glycosidases"/>
    <property type="match status" value="1"/>
</dbReference>
<dbReference type="NCBIfam" id="TIGR02104">
    <property type="entry name" value="pulA_typeI"/>
    <property type="match status" value="1"/>
</dbReference>
<reference evidence="3 4" key="1">
    <citation type="submission" date="2017-04" db="EMBL/GenBank/DDBJ databases">
        <authorList>
            <person name="Afonso C.L."/>
            <person name="Miller P.J."/>
            <person name="Scott M.A."/>
            <person name="Spackman E."/>
            <person name="Goraichik I."/>
            <person name="Dimitrov K.M."/>
            <person name="Suarez D.L."/>
            <person name="Swayne D.E."/>
        </authorList>
    </citation>
    <scope>NUCLEOTIDE SEQUENCE [LARGE SCALE GENOMIC DNA]</scope>
    <source>
        <strain evidence="3 4">N3/975</strain>
    </source>
</reference>
<evidence type="ECO:0000313" key="3">
    <source>
        <dbReference type="EMBL" id="SMF82433.1"/>
    </source>
</evidence>
<dbReference type="Pfam" id="PF21653">
    <property type="entry name" value="pulA_all-beta"/>
    <property type="match status" value="1"/>
</dbReference>
<dbReference type="Pfam" id="PF02922">
    <property type="entry name" value="CBM_48"/>
    <property type="match status" value="1"/>
</dbReference>
<dbReference type="EMBL" id="LT840184">
    <property type="protein sequence ID" value="SMF82433.1"/>
    <property type="molecule type" value="Genomic_DNA"/>
</dbReference>
<dbReference type="CDD" id="cd11341">
    <property type="entry name" value="AmyAc_Pullulanase_LD-like"/>
    <property type="match status" value="1"/>
</dbReference>
<evidence type="ECO:0000313" key="4">
    <source>
        <dbReference type="Proteomes" id="UP000192940"/>
    </source>
</evidence>
<name>A0A1X7H9V6_9BACL</name>
<dbReference type="CDD" id="cd02860">
    <property type="entry name" value="E_set_Pullulanase"/>
    <property type="match status" value="1"/>
</dbReference>
<dbReference type="SMART" id="SM00642">
    <property type="entry name" value="Aamy"/>
    <property type="match status" value="1"/>
</dbReference>
<dbReference type="PANTHER" id="PTHR43002">
    <property type="entry name" value="GLYCOGEN DEBRANCHING ENZYME"/>
    <property type="match status" value="1"/>
</dbReference>
<dbReference type="Gene3D" id="3.20.20.80">
    <property type="entry name" value="Glycosidases"/>
    <property type="match status" value="1"/>
</dbReference>
<dbReference type="InterPro" id="IPR004193">
    <property type="entry name" value="Glyco_hydro_13_N"/>
</dbReference>
<sequence>MSVQKESNVNIDYGDLSVTGGISVFSKEFDKAFYYDGEDLGLTYSLVSSKFRLWAPTSSEVFLMLYEDWNSTSGKKIPMNRDVKGTWTVQIDGDLAGQYYTYLVRIGNQWNEAVDPYAKAVGVNGDRGAIMDLTETHPDRWTSDKPSFVNAVDAIIYELHIRDYTIHAGSGVRNKGKYLGLTEKGTRGTDQIVTGLDHIKDLGVTHVQLLPIYDYATESVDETRLDEPQYNWGYDPKNYNVPEGSYASDPYRPDTRIRELKQMIQTFHDEGIRVIMDVVYNHVYDGYLINFTKLVPGYYLRYTADGKFSNGSGCGNDNATERPMMRKFIVDSILHWVQEYHIDGFRFDLMGLMDTDTMNEIRRQLDKIDPSIIMIGEGWNMETELAQEKRANQLQAAVMPRIAHFNDGFRDAVKGDIFVFDKKGFISTGKSFESHVKKGIVAGISYSDEFASFAVEPNQTVNFVECHDNHTLWDKIVLSTEGENDDLRRAMHRLASSMVLTSQGISFIHAGQEYYRTKGGEENSYKSGDEVNQLNWDQAAEHKDGTLFIRQLIKLRKEHPAFRMKDAGAIRNHLFFEEAPEHAVAYSIRDHANGDPEKHLYVLHYAGRTAAEIKLPDLGSWHLLFGEECVENLCDNMLKVNGIGTVVLACKP</sequence>
<proteinExistence type="inferred from homology"/>
<dbReference type="InterPro" id="IPR013780">
    <property type="entry name" value="Glyco_hydro_b"/>
</dbReference>
<dbReference type="RefSeq" id="WP_208919144.1">
    <property type="nucleotide sequence ID" value="NZ_LT840184.1"/>
</dbReference>
<dbReference type="InterPro" id="IPR014756">
    <property type="entry name" value="Ig_E-set"/>
</dbReference>
<dbReference type="GO" id="GO:0004553">
    <property type="term" value="F:hydrolase activity, hydrolyzing O-glycosyl compounds"/>
    <property type="evidence" value="ECO:0007669"/>
    <property type="project" value="InterPro"/>
</dbReference>
<organism evidence="3 4">
    <name type="scientific">Paenibacillus uliginis N3/975</name>
    <dbReference type="NCBI Taxonomy" id="1313296"/>
    <lineage>
        <taxon>Bacteria</taxon>
        <taxon>Bacillati</taxon>
        <taxon>Bacillota</taxon>
        <taxon>Bacilli</taxon>
        <taxon>Bacillales</taxon>
        <taxon>Paenibacillaceae</taxon>
        <taxon>Paenibacillus</taxon>
    </lineage>
</organism>
<accession>A0A1X7H9V6</accession>
<dbReference type="GO" id="GO:0005975">
    <property type="term" value="P:carbohydrate metabolic process"/>
    <property type="evidence" value="ECO:0007669"/>
    <property type="project" value="InterPro"/>
</dbReference>
<dbReference type="InterPro" id="IPR011840">
    <property type="entry name" value="PulA_typeI"/>
</dbReference>